<protein>
    <submittedName>
        <fullName evidence="2">Uncharacterized protein</fullName>
    </submittedName>
</protein>
<keyword evidence="3" id="KW-1185">Reference proteome</keyword>
<dbReference type="Gene3D" id="2.60.120.620">
    <property type="entry name" value="q2cbj1_9rhob like domain"/>
    <property type="match status" value="1"/>
</dbReference>
<feature type="compositionally biased region" description="Polar residues" evidence="1">
    <location>
        <begin position="1082"/>
        <end position="1100"/>
    </location>
</feature>
<dbReference type="AlphaFoldDB" id="A0A4Q4PWA5"/>
<organism evidence="2 3">
    <name type="scientific">Alternaria arborescens</name>
    <dbReference type="NCBI Taxonomy" id="156630"/>
    <lineage>
        <taxon>Eukaryota</taxon>
        <taxon>Fungi</taxon>
        <taxon>Dikarya</taxon>
        <taxon>Ascomycota</taxon>
        <taxon>Pezizomycotina</taxon>
        <taxon>Dothideomycetes</taxon>
        <taxon>Pleosporomycetidae</taxon>
        <taxon>Pleosporales</taxon>
        <taxon>Pleosporineae</taxon>
        <taxon>Pleosporaceae</taxon>
        <taxon>Alternaria</taxon>
        <taxon>Alternaria sect. Alternaria</taxon>
    </lineage>
</organism>
<name>A0A4Q4PWA5_9PLEO</name>
<feature type="compositionally biased region" description="Polar residues" evidence="1">
    <location>
        <begin position="20"/>
        <end position="39"/>
    </location>
</feature>
<reference evidence="3" key="1">
    <citation type="journal article" date="2019" name="bioRxiv">
        <title>Genomics, evolutionary history and diagnostics of the Alternaria alternata species group including apple and Asian pear pathotypes.</title>
        <authorList>
            <person name="Armitage A.D."/>
            <person name="Cockerton H.M."/>
            <person name="Sreenivasaprasad S."/>
            <person name="Woodhall J.W."/>
            <person name="Lane C.R."/>
            <person name="Harrison R.J."/>
            <person name="Clarkson J.P."/>
        </authorList>
    </citation>
    <scope>NUCLEOTIDE SEQUENCE [LARGE SCALE GENOMIC DNA]</scope>
    <source>
        <strain evidence="3">RGR 97.0016</strain>
    </source>
</reference>
<feature type="region of interest" description="Disordered" evidence="1">
    <location>
        <begin position="1038"/>
        <end position="1100"/>
    </location>
</feature>
<dbReference type="SUPFAM" id="SSF51197">
    <property type="entry name" value="Clavaminate synthase-like"/>
    <property type="match status" value="1"/>
</dbReference>
<comment type="caution">
    <text evidence="2">The sequence shown here is derived from an EMBL/GenBank/DDBJ whole genome shotgun (WGS) entry which is preliminary data.</text>
</comment>
<feature type="compositionally biased region" description="Polar residues" evidence="1">
    <location>
        <begin position="1044"/>
        <end position="1070"/>
    </location>
</feature>
<evidence type="ECO:0000256" key="1">
    <source>
        <dbReference type="SAM" id="MobiDB-lite"/>
    </source>
</evidence>
<dbReference type="EMBL" id="PEJP01000134">
    <property type="protein sequence ID" value="RYO22808.1"/>
    <property type="molecule type" value="Genomic_DNA"/>
</dbReference>
<evidence type="ECO:0000313" key="2">
    <source>
        <dbReference type="EMBL" id="RYO22808.1"/>
    </source>
</evidence>
<feature type="compositionally biased region" description="Basic and acidic residues" evidence="1">
    <location>
        <begin position="7"/>
        <end position="19"/>
    </location>
</feature>
<proteinExistence type="predicted"/>
<feature type="region of interest" description="Disordered" evidence="1">
    <location>
        <begin position="1"/>
        <end position="39"/>
    </location>
</feature>
<evidence type="ECO:0000313" key="3">
    <source>
        <dbReference type="Proteomes" id="UP000293823"/>
    </source>
</evidence>
<gene>
    <name evidence="2" type="ORF">AA0113_g12757</name>
</gene>
<dbReference type="InterPro" id="IPR008775">
    <property type="entry name" value="Phytyl_CoA_dOase-like"/>
</dbReference>
<dbReference type="OrthoDB" id="3787669at2759"/>
<accession>A0A4Q4PWA5</accession>
<sequence>MAPKNMNKKDKGKEREKTPEQAQRTTVPQTPGLSQGVGNLSVQDPVTLVPKEQHLAQDSQALVRFRDAAVALVPNSPEWRNSFEQLIHDLTLKAPREQRHTLDAWITRTSAALDSAYDLIMEVGHHCENNTALMDEYGGVQDFRTYYPIFKEVKDTKDKRRSEMIAAVKSIKENEPGLIEECITPSMPKLLLTHTAMLDMSFVLKRMDVLNASLFLNQLALERIATPGRSNDKFVNAQDWAHLKAFCKDLCKFANDNIFPSDEDPPDVTMDRCSELEAMLDDADLGPDDLAYSPQKLRPDLRSYYKAKEFWEEVFEDAAYSILIPGTNRYCTTHGDGDDSHNAGLNEVEMIRHPKFGLAITRTTYVPSVASGQENSVPARNMDLELQNIGARTRRARAQSVASAEERIDLERDAGTEVVRQRVAAINNMITEASTIVPTLYLPTPRQSSRAPRATDAYRRAANALDTSIAEEDEEDDEEVPDTREEQAAVVAATCLCKDNQSRLLGLVRKLYPIKATVKDPSRFQLIEEWYREVVVVKKDDNIEPHYNKVCYVHRASIASIMGVYRRAMDTAALDRMLTLLYLYRYRWDYMRSHREGSTLFLKKHRGFQLDDDMLSYRYRPTALPAPTIDWAKFRKKMTVLGMEKIYNNFKTGGTVTVGLFDYLVKDPEISTIIDKSFNMYRYHLREIDGRPNLGWLRNMYHSLIQQAVRTDLGYWLCYAVLRGEHTLISYPYYAKYTVPGDMTYFRHVDCNLEWAHRDGLGSQMIQGSVSLDDEDEKNCTEVLYGFHRIIPQYLQWRKESGSRESSGLIEAWDDKDHWPAEIANQYPNVKWKKVLCKKGTVRISDPLTPHGSTGPASQVRRTILPWLVLVRNGQMENPKMGTYEEICEAHRNLTATRKSPSGHPNKYGGINWAFPADVHIDYQSWIQKALVGQCNWDNRLVQKEIEYLMSTDQNGVHKFIKKHRDLVVAQIKELWKLQQTLERSAFAADPSTGAPCRSYFDTNGVRPPKTGNWSAWDSNYTQGDALTRLEDELSLEPDEQHQYRMSANPSVASPTNTAPTLRSRSNTLVASDVTVPPTPTPAQRRSQRVAQQGQQKKKK</sequence>
<dbReference type="Pfam" id="PF05721">
    <property type="entry name" value="PhyH"/>
    <property type="match status" value="1"/>
</dbReference>
<dbReference type="Proteomes" id="UP000293823">
    <property type="component" value="Unassembled WGS sequence"/>
</dbReference>